<evidence type="ECO:0000313" key="1">
    <source>
        <dbReference type="EMBL" id="KAJ0010724.1"/>
    </source>
</evidence>
<dbReference type="EMBL" id="CM047749">
    <property type="protein sequence ID" value="KAJ0010724.1"/>
    <property type="molecule type" value="Genomic_DNA"/>
</dbReference>
<protein>
    <submittedName>
        <fullName evidence="1">Uncharacterized protein</fullName>
    </submittedName>
</protein>
<dbReference type="Proteomes" id="UP001163603">
    <property type="component" value="Chromosome 14"/>
</dbReference>
<comment type="caution">
    <text evidence="1">The sequence shown here is derived from an EMBL/GenBank/DDBJ whole genome shotgun (WGS) entry which is preliminary data.</text>
</comment>
<sequence>MFEAESGWVEAGASCDHLASLSSDLAHIPTPDTPCNRCDHQSENWLCLSCKDVLCSRYVNKHMLQHFQQTNHSVALSYSSDLSVWCFICDAYLDAKVNSQLRPVYETAYILQFGKAAPFQSGCVEAQTSCVHLASLSSDLAHIPTPDTPCNRCDHPSENWLCLSCKDVLCSRYVNKHMLQHFHQTNHSVALSYSCDLSVWCFICNAYLDAQAAPFQSGWVEARTSCDHLASLSSDLAHIPIPDSPCNRCNHPSENWLCLSCKDVLCSRYVNKHMLQHFHQTNHSVALSYSSDLSVWCFICNAYLDAKVISQLRPVYETAYILKFGKAAPFQSGWVEARTPVITWPHYRLTSPTYQSLIHPATVISQLRPVYETAYILKFGKAAPFQSGWVEARTSCDHLASLSSDLAHIPIPDSPCNRCNHPSENWLCLSCKDVLCSRYVNKHMLQHFHQTNHSVALSYSSDLSVWCFICNAYLDAKVISQLRPVYETAYILKFGKAAPFQSGWVEARTSCDHLASLSSDLAHIPILDSPCNSHYVNKHMLQHFHQTNHSVALSYSSDLSVWCFICNAYLDAKVISQLRPVYETAYILKFGKAAPFQSGWVEARTSCDHLASLSSDLAHIPIPDSPCNRCDHPSENWLCLICKDVLCSRYVNKHMLQHFHQTNHSVALSYSSDLSVWCYICDAYLDAETSCDHLTSLLSDLAHIPIPDTPCNRCDHPRENWLCLSCKDVLCSRLVNKHMLQHFHQTNHSVALSYSDCQFVVSSAIHIWMLK</sequence>
<evidence type="ECO:0000313" key="2">
    <source>
        <dbReference type="Proteomes" id="UP001163603"/>
    </source>
</evidence>
<name>A0ACC0X8E0_9ROSI</name>
<keyword evidence="2" id="KW-1185">Reference proteome</keyword>
<reference evidence="2" key="1">
    <citation type="journal article" date="2023" name="G3 (Bethesda)">
        <title>Genome assembly and association tests identify interacting loci associated with vigor, precocity, and sex in interspecific pistachio rootstocks.</title>
        <authorList>
            <person name="Palmer W."/>
            <person name="Jacygrad E."/>
            <person name="Sagayaradj S."/>
            <person name="Cavanaugh K."/>
            <person name="Han R."/>
            <person name="Bertier L."/>
            <person name="Beede B."/>
            <person name="Kafkas S."/>
            <person name="Golino D."/>
            <person name="Preece J."/>
            <person name="Michelmore R."/>
        </authorList>
    </citation>
    <scope>NUCLEOTIDE SEQUENCE [LARGE SCALE GENOMIC DNA]</scope>
</reference>
<organism evidence="1 2">
    <name type="scientific">Pistacia integerrima</name>
    <dbReference type="NCBI Taxonomy" id="434235"/>
    <lineage>
        <taxon>Eukaryota</taxon>
        <taxon>Viridiplantae</taxon>
        <taxon>Streptophyta</taxon>
        <taxon>Embryophyta</taxon>
        <taxon>Tracheophyta</taxon>
        <taxon>Spermatophyta</taxon>
        <taxon>Magnoliopsida</taxon>
        <taxon>eudicotyledons</taxon>
        <taxon>Gunneridae</taxon>
        <taxon>Pentapetalae</taxon>
        <taxon>rosids</taxon>
        <taxon>malvids</taxon>
        <taxon>Sapindales</taxon>
        <taxon>Anacardiaceae</taxon>
        <taxon>Pistacia</taxon>
    </lineage>
</organism>
<accession>A0ACC0X8E0</accession>
<proteinExistence type="predicted"/>
<gene>
    <name evidence="1" type="ORF">Pint_33783</name>
</gene>